<protein>
    <recommendedName>
        <fullName evidence="4">ZAD domain-containing protein</fullName>
    </recommendedName>
</protein>
<dbReference type="Gene3D" id="3.30.420.10">
    <property type="entry name" value="Ribonuclease H-like superfamily/Ribonuclease H"/>
    <property type="match status" value="1"/>
</dbReference>
<evidence type="ECO:0000313" key="6">
    <source>
        <dbReference type="Proteomes" id="UP000075880"/>
    </source>
</evidence>
<keyword evidence="2" id="KW-0862">Zinc</keyword>
<keyword evidence="6" id="KW-1185">Reference proteome</keyword>
<comment type="subcellular location">
    <subcellularLocation>
        <location evidence="1">Nucleus</location>
    </subcellularLocation>
</comment>
<evidence type="ECO:0000256" key="1">
    <source>
        <dbReference type="ARBA" id="ARBA00004123"/>
    </source>
</evidence>
<evidence type="ECO:0000256" key="2">
    <source>
        <dbReference type="PROSITE-ProRule" id="PRU01263"/>
    </source>
</evidence>
<dbReference type="SMART" id="SM00868">
    <property type="entry name" value="zf-AD"/>
    <property type="match status" value="1"/>
</dbReference>
<reference evidence="5" key="1">
    <citation type="submission" date="2024-04" db="UniProtKB">
        <authorList>
            <consortium name="EnsemblMetazoa"/>
        </authorList>
    </citation>
    <scope>IDENTIFICATION</scope>
    <source>
        <strain evidence="5">EBRO</strain>
    </source>
</reference>
<feature type="binding site" evidence="2">
    <location>
        <position position="17"/>
    </location>
    <ligand>
        <name>Zn(2+)</name>
        <dbReference type="ChEBI" id="CHEBI:29105"/>
    </ligand>
</feature>
<keyword evidence="2" id="KW-0479">Metal-binding</keyword>
<feature type="domain" description="ZAD" evidence="4">
    <location>
        <begin position="15"/>
        <end position="98"/>
    </location>
</feature>
<name>A0AAG5DJE8_ANOAO</name>
<proteinExistence type="predicted"/>
<feature type="region of interest" description="Disordered" evidence="3">
    <location>
        <begin position="158"/>
        <end position="189"/>
    </location>
</feature>
<dbReference type="GO" id="GO:0003676">
    <property type="term" value="F:nucleic acid binding"/>
    <property type="evidence" value="ECO:0007669"/>
    <property type="project" value="InterPro"/>
</dbReference>
<dbReference type="AlphaFoldDB" id="A0AAG5DJE8"/>
<feature type="binding site" evidence="2">
    <location>
        <position position="20"/>
    </location>
    <ligand>
        <name>Zn(2+)</name>
        <dbReference type="ChEBI" id="CHEBI:29105"/>
    </ligand>
</feature>
<dbReference type="SUPFAM" id="SSF57716">
    <property type="entry name" value="Glucocorticoid receptor-like (DNA-binding domain)"/>
    <property type="match status" value="1"/>
</dbReference>
<dbReference type="Pfam" id="PF07776">
    <property type="entry name" value="zf-AD"/>
    <property type="match status" value="1"/>
</dbReference>
<dbReference type="EnsemblMetazoa" id="ENSAATROPT012065">
    <property type="protein sequence ID" value="ENSAATROPP010934"/>
    <property type="gene ID" value="ENSAATROPG009820"/>
</dbReference>
<dbReference type="PROSITE" id="PS51915">
    <property type="entry name" value="ZAD"/>
    <property type="match status" value="1"/>
</dbReference>
<feature type="compositionally biased region" description="Low complexity" evidence="3">
    <location>
        <begin position="209"/>
        <end position="224"/>
    </location>
</feature>
<accession>A0AAG5DJE8</accession>
<feature type="region of interest" description="Disordered" evidence="3">
    <location>
        <begin position="204"/>
        <end position="229"/>
    </location>
</feature>
<dbReference type="GO" id="GO:0005634">
    <property type="term" value="C:nucleus"/>
    <property type="evidence" value="ECO:0007669"/>
    <property type="project" value="UniProtKB-SubCell"/>
</dbReference>
<dbReference type="InterPro" id="IPR036397">
    <property type="entry name" value="RNaseH_sf"/>
</dbReference>
<organism evidence="5 6">
    <name type="scientific">Anopheles atroparvus</name>
    <name type="common">European mosquito</name>
    <dbReference type="NCBI Taxonomy" id="41427"/>
    <lineage>
        <taxon>Eukaryota</taxon>
        <taxon>Metazoa</taxon>
        <taxon>Ecdysozoa</taxon>
        <taxon>Arthropoda</taxon>
        <taxon>Hexapoda</taxon>
        <taxon>Insecta</taxon>
        <taxon>Pterygota</taxon>
        <taxon>Neoptera</taxon>
        <taxon>Endopterygota</taxon>
        <taxon>Diptera</taxon>
        <taxon>Nematocera</taxon>
        <taxon>Culicoidea</taxon>
        <taxon>Culicidae</taxon>
        <taxon>Anophelinae</taxon>
        <taxon>Anopheles</taxon>
    </lineage>
</organism>
<evidence type="ECO:0000259" key="4">
    <source>
        <dbReference type="PROSITE" id="PS51915"/>
    </source>
</evidence>
<dbReference type="GO" id="GO:0008270">
    <property type="term" value="F:zinc ion binding"/>
    <property type="evidence" value="ECO:0007669"/>
    <property type="project" value="UniProtKB-UniRule"/>
</dbReference>
<dbReference type="Proteomes" id="UP000075880">
    <property type="component" value="Unassembled WGS sequence"/>
</dbReference>
<dbReference type="SUPFAM" id="SSF46689">
    <property type="entry name" value="Homeodomain-like"/>
    <property type="match status" value="1"/>
</dbReference>
<feature type="binding site" evidence="2">
    <location>
        <position position="71"/>
    </location>
    <ligand>
        <name>Zn(2+)</name>
        <dbReference type="ChEBI" id="CHEBI:29105"/>
    </ligand>
</feature>
<dbReference type="InterPro" id="IPR009057">
    <property type="entry name" value="Homeodomain-like_sf"/>
</dbReference>
<dbReference type="InterPro" id="IPR012934">
    <property type="entry name" value="Znf_AD"/>
</dbReference>
<evidence type="ECO:0000313" key="5">
    <source>
        <dbReference type="EnsemblMetazoa" id="ENSAATROPP010934"/>
    </source>
</evidence>
<feature type="binding site" evidence="2">
    <location>
        <position position="74"/>
    </location>
    <ligand>
        <name>Zn(2+)</name>
        <dbReference type="ChEBI" id="CHEBI:29105"/>
    </ligand>
</feature>
<dbReference type="InterPro" id="IPR038717">
    <property type="entry name" value="Tc1-like_DDE_dom"/>
</dbReference>
<evidence type="ECO:0000256" key="3">
    <source>
        <dbReference type="SAM" id="MobiDB-lite"/>
    </source>
</evidence>
<sequence length="555" mass="62305">MDEAVTSVRHAFMQKICRICATRRNVECSIYKTPTKSSGSMHVMLVKLFPKVFNATQVQRDESMNWPTRICQDCKAKVTIAYRLYELCVESAERLEMLSPKEEQCSVPRTLQSLGTPQSVRFVYMDFLKCTEPRVPNDEDYMAGHSAAYRRFYGTVSTNDAGDGDSDKQNETTDNSRMKTECVSSPSKPVLVNNIQNEADLSPNQQFFSDDLPSSSSSSRLLSSNHAEKRKNRMITYAERRKVIACRAMGMSVERIAGKLNINTRAVNAIFKRHRVTGKVAAGPQGSERKSKLTPAMVQHMKSWLDEDCSMTLRAICRKVQECFGIVVSPATVSRAIDGFYFSFARVQISSNINTAEILRARKDYSTELSALQELIPETAIVYFHGVDLSANTRMADPAGHNGNRRAQSKPLSVMCAINSEEVLHYSAASRAMSTQGVLKFIDDLKSNLVRKNIHHVVIVMDPERYHHNEEILSTIEGETTALLCVPPHSPLLNPLESIFSSWTDIIKRANPKNEQQLIEAVKNGGSLITSEDCAECVKEAWNYSITCMEEEELH</sequence>
<dbReference type="Pfam" id="PF13358">
    <property type="entry name" value="DDE_3"/>
    <property type="match status" value="1"/>
</dbReference>
<feature type="compositionally biased region" description="Basic and acidic residues" evidence="3">
    <location>
        <begin position="165"/>
        <end position="180"/>
    </location>
</feature>
<keyword evidence="2" id="KW-0863">Zinc-finger</keyword>